<organism evidence="1 2">
    <name type="scientific">Mycena chlorophos</name>
    <name type="common">Agaric fungus</name>
    <name type="synonym">Agaricus chlorophos</name>
    <dbReference type="NCBI Taxonomy" id="658473"/>
    <lineage>
        <taxon>Eukaryota</taxon>
        <taxon>Fungi</taxon>
        <taxon>Dikarya</taxon>
        <taxon>Basidiomycota</taxon>
        <taxon>Agaricomycotina</taxon>
        <taxon>Agaricomycetes</taxon>
        <taxon>Agaricomycetidae</taxon>
        <taxon>Agaricales</taxon>
        <taxon>Marasmiineae</taxon>
        <taxon>Mycenaceae</taxon>
        <taxon>Mycena</taxon>
    </lineage>
</organism>
<dbReference type="AlphaFoldDB" id="A0A8H6RX16"/>
<evidence type="ECO:0000313" key="1">
    <source>
        <dbReference type="EMBL" id="KAF7288263.1"/>
    </source>
</evidence>
<protein>
    <submittedName>
        <fullName evidence="1">Uncharacterized protein</fullName>
    </submittedName>
</protein>
<gene>
    <name evidence="1" type="ORF">HMN09_01411000</name>
</gene>
<sequence length="258" mass="29917">MLGLNVADSLGVRELSGSSSMTSKHFCCSITRYNIENVNILSWRPRSTSKLLQYAKDYKNAESEQARQALFDKYGVRYKETVELPYAAQLSPPPVEPMHNQDLGLIQQYCRLWLVIDEEHSGGDGSFARMVPPPPLDEDTLQGDLRFLLNQFIDCRNSYPNYFNTNDERWWKDLLEKKMKGAPVDKYRRLWYLCRSLQLRTAGGPRWLSLYIYRISKWVNFPALAPPFPLQLTLIDGDENRQRSQSLHLPRHIITCGV</sequence>
<dbReference type="Proteomes" id="UP000613580">
    <property type="component" value="Unassembled WGS sequence"/>
</dbReference>
<accession>A0A8H6RX16</accession>
<dbReference type="EMBL" id="JACAZE010000042">
    <property type="protein sequence ID" value="KAF7288263.1"/>
    <property type="molecule type" value="Genomic_DNA"/>
</dbReference>
<keyword evidence="2" id="KW-1185">Reference proteome</keyword>
<dbReference type="OrthoDB" id="3039677at2759"/>
<evidence type="ECO:0000313" key="2">
    <source>
        <dbReference type="Proteomes" id="UP000613580"/>
    </source>
</evidence>
<name>A0A8H6RX16_MYCCL</name>
<proteinExistence type="predicted"/>
<comment type="caution">
    <text evidence="1">The sequence shown here is derived from an EMBL/GenBank/DDBJ whole genome shotgun (WGS) entry which is preliminary data.</text>
</comment>
<reference evidence="1" key="1">
    <citation type="submission" date="2020-05" db="EMBL/GenBank/DDBJ databases">
        <title>Mycena genomes resolve the evolution of fungal bioluminescence.</title>
        <authorList>
            <person name="Tsai I.J."/>
        </authorList>
    </citation>
    <scope>NUCLEOTIDE SEQUENCE</scope>
    <source>
        <strain evidence="1">110903Hualien_Pintung</strain>
    </source>
</reference>